<dbReference type="Proteomes" id="UP000251485">
    <property type="component" value="Unassembled WGS sequence"/>
</dbReference>
<evidence type="ECO:0000313" key="1">
    <source>
        <dbReference type="EMBL" id="SPY94972.1"/>
    </source>
</evidence>
<gene>
    <name evidence="1" type="ORF">NCTC10975_01331</name>
</gene>
<evidence type="ECO:0000313" key="2">
    <source>
        <dbReference type="Proteomes" id="UP000251485"/>
    </source>
</evidence>
<organism evidence="1 2">
    <name type="scientific">Proteus mirabilis</name>
    <dbReference type="NCBI Taxonomy" id="584"/>
    <lineage>
        <taxon>Bacteria</taxon>
        <taxon>Pseudomonadati</taxon>
        <taxon>Pseudomonadota</taxon>
        <taxon>Gammaproteobacteria</taxon>
        <taxon>Enterobacterales</taxon>
        <taxon>Morganellaceae</taxon>
        <taxon>Proteus</taxon>
    </lineage>
</organism>
<name>A0A2X2BFH6_PROMI</name>
<protein>
    <submittedName>
        <fullName evidence="1">Uncharacterized protein</fullName>
    </submittedName>
</protein>
<sequence length="51" mass="5561">MASNTAILLDVVLGSAIEICFFLAHCEIGYRVMSFNALALLSYSDGSFKTR</sequence>
<dbReference type="AlphaFoldDB" id="A0A2X2BFH6"/>
<accession>A0A2X2BFH6</accession>
<dbReference type="EMBL" id="UAUE01000007">
    <property type="protein sequence ID" value="SPY94972.1"/>
    <property type="molecule type" value="Genomic_DNA"/>
</dbReference>
<reference evidence="1 2" key="1">
    <citation type="submission" date="2018-06" db="EMBL/GenBank/DDBJ databases">
        <authorList>
            <consortium name="Pathogen Informatics"/>
            <person name="Doyle S."/>
        </authorList>
    </citation>
    <scope>NUCLEOTIDE SEQUENCE [LARGE SCALE GENOMIC DNA]</scope>
    <source>
        <strain evidence="1 2">NCTC10975</strain>
    </source>
</reference>
<proteinExistence type="predicted"/>